<reference evidence="5 6" key="1">
    <citation type="submission" date="2022-07" db="EMBL/GenBank/DDBJ databases">
        <title>Genome-wide signatures of adaptation to extreme environments.</title>
        <authorList>
            <person name="Cho C.H."/>
            <person name="Yoon H.S."/>
        </authorList>
    </citation>
    <scope>NUCLEOTIDE SEQUENCE [LARGE SCALE GENOMIC DNA]</scope>
    <source>
        <strain evidence="5 6">DBV 063 E5</strain>
    </source>
</reference>
<accession>A0AAV9J219</accession>
<comment type="caution">
    <text evidence="5">The sequence shown here is derived from an EMBL/GenBank/DDBJ whole genome shotgun (WGS) entry which is preliminary data.</text>
</comment>
<dbReference type="AlphaFoldDB" id="A0AAV9J219"/>
<sequence length="447" mass="51771">MILRGASAHTWDHLLRCSRVRLLIFALPIWLFVWFAFWSERLCSLWGVDTPDRAEYGAVVLRPDNERAQVQAALARQTFYMCEFFVQHRRACRNQYSCLIDRLQRQPSGFLREPQRSCWRTLEASLTDPKASQLVRMCYSSNSTRSLDVDTVLRVSEVNGCVRGNRHLWMTLMVRNEARLLVENMLYHLSLGVERFLIYDDRSSDNLREALRPFVEAGVATYLPITGNMRQLQVYDTAVQYARDQRVRWLGVIDADEFFVSTRDVCIGAVLEGVYREHAPNISTVAVNWRFVQPDVVLDTRGLFQAERANFSVGLANLHVKPFVIPDRVGRFRTPHSNAQRRGRYAVSPGGRAVRGPFLEPPDAEDTALLHFQAKTPVEWIRKRIRGKPDIPDAELMNEKGEFDNDDALSLLDEWPGFEEWEAPPDHPLAHQLRWNIARLYRAWESR</sequence>
<dbReference type="EMBL" id="JANCYW010000017">
    <property type="protein sequence ID" value="KAK4538365.1"/>
    <property type="molecule type" value="Genomic_DNA"/>
</dbReference>
<evidence type="ECO:0000313" key="5">
    <source>
        <dbReference type="EMBL" id="KAK4538365.1"/>
    </source>
</evidence>
<evidence type="ECO:0008006" key="7">
    <source>
        <dbReference type="Google" id="ProtNLM"/>
    </source>
</evidence>
<keyword evidence="3 4" id="KW-1133">Transmembrane helix</keyword>
<comment type="subcellular location">
    <subcellularLocation>
        <location evidence="1">Membrane</location>
        <topology evidence="1">Single-pass membrane protein</topology>
    </subcellularLocation>
</comment>
<protein>
    <recommendedName>
        <fullName evidence="7">Glycosyltransferase family 92 protein</fullName>
    </recommendedName>
</protein>
<feature type="transmembrane region" description="Helical" evidence="4">
    <location>
        <begin position="20"/>
        <end position="38"/>
    </location>
</feature>
<dbReference type="GO" id="GO:0016020">
    <property type="term" value="C:membrane"/>
    <property type="evidence" value="ECO:0007669"/>
    <property type="project" value="UniProtKB-SubCell"/>
</dbReference>
<evidence type="ECO:0000256" key="3">
    <source>
        <dbReference type="ARBA" id="ARBA00022989"/>
    </source>
</evidence>
<dbReference type="Pfam" id="PF13704">
    <property type="entry name" value="Glyco_tranf_2_4"/>
    <property type="match status" value="1"/>
</dbReference>
<keyword evidence="4" id="KW-0472">Membrane</keyword>
<keyword evidence="2 4" id="KW-0812">Transmembrane</keyword>
<organism evidence="5 6">
    <name type="scientific">Cyanidium caldarium</name>
    <name type="common">Red alga</name>
    <dbReference type="NCBI Taxonomy" id="2771"/>
    <lineage>
        <taxon>Eukaryota</taxon>
        <taxon>Rhodophyta</taxon>
        <taxon>Bangiophyceae</taxon>
        <taxon>Cyanidiales</taxon>
        <taxon>Cyanidiaceae</taxon>
        <taxon>Cyanidium</taxon>
    </lineage>
</organism>
<dbReference type="PANTHER" id="PTHR21461:SF69">
    <property type="entry name" value="GLYCOSYLTRANSFERASE FAMILY 92 PROTEIN"/>
    <property type="match status" value="1"/>
</dbReference>
<evidence type="ECO:0000256" key="1">
    <source>
        <dbReference type="ARBA" id="ARBA00004167"/>
    </source>
</evidence>
<dbReference type="GO" id="GO:0016757">
    <property type="term" value="F:glycosyltransferase activity"/>
    <property type="evidence" value="ECO:0007669"/>
    <property type="project" value="TreeGrafter"/>
</dbReference>
<evidence type="ECO:0000256" key="2">
    <source>
        <dbReference type="ARBA" id="ARBA00022692"/>
    </source>
</evidence>
<dbReference type="GO" id="GO:0005737">
    <property type="term" value="C:cytoplasm"/>
    <property type="evidence" value="ECO:0007669"/>
    <property type="project" value="TreeGrafter"/>
</dbReference>
<name>A0AAV9J219_CYACA</name>
<evidence type="ECO:0000256" key="4">
    <source>
        <dbReference type="SAM" id="Phobius"/>
    </source>
</evidence>
<dbReference type="Proteomes" id="UP001301350">
    <property type="component" value="Unassembled WGS sequence"/>
</dbReference>
<keyword evidence="6" id="KW-1185">Reference proteome</keyword>
<dbReference type="PANTHER" id="PTHR21461">
    <property type="entry name" value="GLYCOSYLTRANSFERASE FAMILY 92 PROTEIN"/>
    <property type="match status" value="1"/>
</dbReference>
<gene>
    <name evidence="5" type="ORF">CDCA_CDCA17G4390</name>
</gene>
<proteinExistence type="predicted"/>
<evidence type="ECO:0000313" key="6">
    <source>
        <dbReference type="Proteomes" id="UP001301350"/>
    </source>
</evidence>